<sequence>MAQHDHSVRFSAGQHDGRSQTQRDEEEAEIGKYHDGPVMQPARRCQTVDGKEKATRGWMKIERRCIAEVDCGLDKPVDCPVDCPVPGPGGSCQLSSATRSQFRQFRRPLSLCYVMFSSLPCRLGTIGTLVYQTKQVILSSTLDTAYPLPHSLRSSPALE</sequence>
<evidence type="ECO:0000313" key="2">
    <source>
        <dbReference type="EMBL" id="KAG6299936.1"/>
    </source>
</evidence>
<dbReference type="EMBL" id="SRRH01000080">
    <property type="protein sequence ID" value="KAG6299936.1"/>
    <property type="molecule type" value="Genomic_DNA"/>
</dbReference>
<protein>
    <submittedName>
        <fullName evidence="2">Uncharacterized protein</fullName>
    </submittedName>
</protein>
<dbReference type="Proteomes" id="UP000707071">
    <property type="component" value="Unassembled WGS sequence"/>
</dbReference>
<accession>A0A9P7U0P6</accession>
<feature type="compositionally biased region" description="Basic and acidic residues" evidence="1">
    <location>
        <begin position="15"/>
        <end position="35"/>
    </location>
</feature>
<keyword evidence="3" id="KW-1185">Reference proteome</keyword>
<reference evidence="2 3" key="1">
    <citation type="journal article" date="2020" name="bioRxiv">
        <title>Whole genome comparisons of ergot fungi reveals the divergence and evolution of species within the genus Claviceps are the result of varying mechanisms driving genome evolution and host range expansion.</title>
        <authorList>
            <person name="Wyka S.A."/>
            <person name="Mondo S.J."/>
            <person name="Liu M."/>
            <person name="Dettman J."/>
            <person name="Nalam V."/>
            <person name="Broders K.D."/>
        </authorList>
    </citation>
    <scope>NUCLEOTIDE SEQUENCE [LARGE SCALE GENOMIC DNA]</scope>
    <source>
        <strain evidence="2 3">Clav52</strain>
    </source>
</reference>
<proteinExistence type="predicted"/>
<name>A0A9P7U0P6_9HYPO</name>
<feature type="region of interest" description="Disordered" evidence="1">
    <location>
        <begin position="1"/>
        <end position="38"/>
    </location>
</feature>
<comment type="caution">
    <text evidence="2">The sequence shown here is derived from an EMBL/GenBank/DDBJ whole genome shotgun (WGS) entry which is preliminary data.</text>
</comment>
<organism evidence="2 3">
    <name type="scientific">Claviceps aff. purpurea</name>
    <dbReference type="NCBI Taxonomy" id="1967640"/>
    <lineage>
        <taxon>Eukaryota</taxon>
        <taxon>Fungi</taxon>
        <taxon>Dikarya</taxon>
        <taxon>Ascomycota</taxon>
        <taxon>Pezizomycotina</taxon>
        <taxon>Sordariomycetes</taxon>
        <taxon>Hypocreomycetidae</taxon>
        <taxon>Hypocreales</taxon>
        <taxon>Clavicipitaceae</taxon>
        <taxon>Claviceps</taxon>
    </lineage>
</organism>
<dbReference type="AlphaFoldDB" id="A0A9P7U0P6"/>
<evidence type="ECO:0000313" key="3">
    <source>
        <dbReference type="Proteomes" id="UP000707071"/>
    </source>
</evidence>
<gene>
    <name evidence="2" type="ORF">E4U09_007639</name>
</gene>
<evidence type="ECO:0000256" key="1">
    <source>
        <dbReference type="SAM" id="MobiDB-lite"/>
    </source>
</evidence>